<keyword evidence="7" id="KW-0175">Coiled coil</keyword>
<reference evidence="11" key="1">
    <citation type="submission" date="2023-06" db="EMBL/GenBank/DDBJ databases">
        <title>Genome-scale phylogeny and comparative genomics of the fungal order Sordariales.</title>
        <authorList>
            <consortium name="Lawrence Berkeley National Laboratory"/>
            <person name="Hensen N."/>
            <person name="Bonometti L."/>
            <person name="Westerberg I."/>
            <person name="Brannstrom I.O."/>
            <person name="Guillou S."/>
            <person name="Cros-Aarteil S."/>
            <person name="Calhoun S."/>
            <person name="Haridas S."/>
            <person name="Kuo A."/>
            <person name="Mondo S."/>
            <person name="Pangilinan J."/>
            <person name="Riley R."/>
            <person name="Labutti K."/>
            <person name="Andreopoulos B."/>
            <person name="Lipzen A."/>
            <person name="Chen C."/>
            <person name="Yanf M."/>
            <person name="Daum C."/>
            <person name="Ng V."/>
            <person name="Clum A."/>
            <person name="Steindorff A."/>
            <person name="Ohm R."/>
            <person name="Martin F."/>
            <person name="Silar P."/>
            <person name="Natvig D."/>
            <person name="Lalanne C."/>
            <person name="Gautier V."/>
            <person name="Ament-Velasquez S.L."/>
            <person name="Kruys A."/>
            <person name="Hutchinson M.I."/>
            <person name="Powell A.J."/>
            <person name="Barry K."/>
            <person name="Miller A.N."/>
            <person name="Grigoriev I.V."/>
            <person name="Debuchy R."/>
            <person name="Gladieux P."/>
            <person name="Thoren M.H."/>
            <person name="Johannesson H."/>
        </authorList>
    </citation>
    <scope>NUCLEOTIDE SEQUENCE</scope>
    <source>
        <strain evidence="11">8032-3</strain>
    </source>
</reference>
<comment type="similarity">
    <text evidence="2">Belongs to the HAUS1 family.</text>
</comment>
<evidence type="ECO:0000256" key="9">
    <source>
        <dbReference type="ARBA" id="ARBA00023306"/>
    </source>
</evidence>
<name>A0AAJ0FKH8_9PEZI</name>
<dbReference type="GO" id="GO:0005829">
    <property type="term" value="C:cytosol"/>
    <property type="evidence" value="ECO:0007669"/>
    <property type="project" value="TreeGrafter"/>
</dbReference>
<sequence length="319" mass="34802">MAHLPPNAAIFSPSVARAAASAAKDWNFVDSWLAARFRGRAPPPFERNPDTLRALLALVALNEPADEERDLLARAEACALRDAEAWDAARDRDRDRDRDVETDPSAPSSAANLLDDVLDAIEDSLSRDGRSALDALASTAVELGIAYPDAPSLASSLSRLQSQTLELDRAAGRVASLRRHVDASTTRAHALASELRGEAYRSPADLARNNLDVQRALKAAAARLPELEDRVASLAAAVGGGPSPTVEQVRREEVEYLDLLALRNELDARVRSFRGLPPDTDAARRELESLRDELARITQRRDAVFEGLVERETPRKPTR</sequence>
<dbReference type="InterPro" id="IPR026243">
    <property type="entry name" value="HAUS1"/>
</dbReference>
<dbReference type="Proteomes" id="UP001244011">
    <property type="component" value="Unassembled WGS sequence"/>
</dbReference>
<dbReference type="PANTHER" id="PTHR31570:SF1">
    <property type="entry name" value="HAUS AUGMIN-LIKE COMPLEX SUBUNIT 1"/>
    <property type="match status" value="1"/>
</dbReference>
<dbReference type="EMBL" id="MU839011">
    <property type="protein sequence ID" value="KAK1766408.1"/>
    <property type="molecule type" value="Genomic_DNA"/>
</dbReference>
<keyword evidence="8" id="KW-0206">Cytoskeleton</keyword>
<evidence type="ECO:0000313" key="11">
    <source>
        <dbReference type="EMBL" id="KAK1766408.1"/>
    </source>
</evidence>
<proteinExistence type="inferred from homology"/>
<dbReference type="RefSeq" id="XP_060282621.1">
    <property type="nucleotide sequence ID" value="XM_060431546.1"/>
</dbReference>
<dbReference type="GO" id="GO:0051225">
    <property type="term" value="P:spindle assembly"/>
    <property type="evidence" value="ECO:0007669"/>
    <property type="project" value="InterPro"/>
</dbReference>
<evidence type="ECO:0000256" key="8">
    <source>
        <dbReference type="ARBA" id="ARBA00023212"/>
    </source>
</evidence>
<gene>
    <name evidence="11" type="ORF">QBC33DRAFT_588499</name>
</gene>
<evidence type="ECO:0000256" key="3">
    <source>
        <dbReference type="ARBA" id="ARBA00022490"/>
    </source>
</evidence>
<evidence type="ECO:0000256" key="2">
    <source>
        <dbReference type="ARBA" id="ARBA00005479"/>
    </source>
</evidence>
<dbReference type="AlphaFoldDB" id="A0AAJ0FKH8"/>
<keyword evidence="9" id="KW-0131">Cell cycle</keyword>
<keyword evidence="4" id="KW-0132">Cell division</keyword>
<protein>
    <recommendedName>
        <fullName evidence="13">HAUS augmin-like complex subunit 1</fullName>
    </recommendedName>
</protein>
<comment type="subcellular location">
    <subcellularLocation>
        <location evidence="1">Cytoplasm</location>
        <location evidence="1">Cytoskeleton</location>
        <location evidence="1">Spindle</location>
    </subcellularLocation>
</comment>
<dbReference type="PANTHER" id="PTHR31570">
    <property type="entry name" value="HAUS AUGMIN-LIKE COMPLEX SUBUNIT 1"/>
    <property type="match status" value="1"/>
</dbReference>
<feature type="compositionally biased region" description="Basic and acidic residues" evidence="10">
    <location>
        <begin position="88"/>
        <end position="101"/>
    </location>
</feature>
<evidence type="ECO:0000256" key="1">
    <source>
        <dbReference type="ARBA" id="ARBA00004186"/>
    </source>
</evidence>
<evidence type="ECO:0000256" key="4">
    <source>
        <dbReference type="ARBA" id="ARBA00022618"/>
    </source>
</evidence>
<feature type="region of interest" description="Disordered" evidence="10">
    <location>
        <begin position="88"/>
        <end position="110"/>
    </location>
</feature>
<dbReference type="Pfam" id="PF25762">
    <property type="entry name" value="HAUS1"/>
    <property type="match status" value="1"/>
</dbReference>
<keyword evidence="6" id="KW-0498">Mitosis</keyword>
<evidence type="ECO:0008006" key="13">
    <source>
        <dbReference type="Google" id="ProtNLM"/>
    </source>
</evidence>
<accession>A0AAJ0FKH8</accession>
<keyword evidence="5" id="KW-0493">Microtubule</keyword>
<dbReference type="GeneID" id="85314733"/>
<dbReference type="GO" id="GO:0005819">
    <property type="term" value="C:spindle"/>
    <property type="evidence" value="ECO:0007669"/>
    <property type="project" value="UniProtKB-SubCell"/>
</dbReference>
<keyword evidence="12" id="KW-1185">Reference proteome</keyword>
<evidence type="ECO:0000313" key="12">
    <source>
        <dbReference type="Proteomes" id="UP001244011"/>
    </source>
</evidence>
<evidence type="ECO:0000256" key="5">
    <source>
        <dbReference type="ARBA" id="ARBA00022701"/>
    </source>
</evidence>
<evidence type="ECO:0000256" key="7">
    <source>
        <dbReference type="ARBA" id="ARBA00023054"/>
    </source>
</evidence>
<dbReference type="GO" id="GO:0070652">
    <property type="term" value="C:HAUS complex"/>
    <property type="evidence" value="ECO:0007669"/>
    <property type="project" value="InterPro"/>
</dbReference>
<evidence type="ECO:0000256" key="10">
    <source>
        <dbReference type="SAM" id="MobiDB-lite"/>
    </source>
</evidence>
<organism evidence="11 12">
    <name type="scientific">Phialemonium atrogriseum</name>
    <dbReference type="NCBI Taxonomy" id="1093897"/>
    <lineage>
        <taxon>Eukaryota</taxon>
        <taxon>Fungi</taxon>
        <taxon>Dikarya</taxon>
        <taxon>Ascomycota</taxon>
        <taxon>Pezizomycotina</taxon>
        <taxon>Sordariomycetes</taxon>
        <taxon>Sordariomycetidae</taxon>
        <taxon>Cephalothecales</taxon>
        <taxon>Cephalothecaceae</taxon>
        <taxon>Phialemonium</taxon>
    </lineage>
</organism>
<dbReference type="GO" id="GO:0005874">
    <property type="term" value="C:microtubule"/>
    <property type="evidence" value="ECO:0007669"/>
    <property type="project" value="UniProtKB-KW"/>
</dbReference>
<comment type="caution">
    <text evidence="11">The sequence shown here is derived from an EMBL/GenBank/DDBJ whole genome shotgun (WGS) entry which is preliminary data.</text>
</comment>
<keyword evidence="3" id="KW-0963">Cytoplasm</keyword>
<evidence type="ECO:0000256" key="6">
    <source>
        <dbReference type="ARBA" id="ARBA00022776"/>
    </source>
</evidence>
<dbReference type="GO" id="GO:0051301">
    <property type="term" value="P:cell division"/>
    <property type="evidence" value="ECO:0007669"/>
    <property type="project" value="UniProtKB-KW"/>
</dbReference>